<dbReference type="EMBL" id="KV419395">
    <property type="protein sequence ID" value="KZS98579.1"/>
    <property type="molecule type" value="Genomic_DNA"/>
</dbReference>
<dbReference type="Proteomes" id="UP000076722">
    <property type="component" value="Unassembled WGS sequence"/>
</dbReference>
<keyword evidence="4" id="KW-1185">Reference proteome</keyword>
<protein>
    <recommendedName>
        <fullName evidence="2">DUF6533 domain-containing protein</fullName>
    </recommendedName>
</protein>
<feature type="transmembrane region" description="Helical" evidence="1">
    <location>
        <begin position="33"/>
        <end position="55"/>
    </location>
</feature>
<sequence length="254" mass="27673">MDPAALSDDSDPAFAAVIAQVLADGRVANYGNISSLCLMVYDYLLSFQLTLYRLVWKAPWTPGKCIFFRYCGLAFHAFDSYVYVNTSADLAVSFCARAIKVQTGFASTVMWGAEVILAARVWILYGKSKRILIALIVVFMSGLTGMAVLDGLAYVGKITGSPFPPPFGSGCDTIGAPLPRLLFVAVIPPTITTTILFILTLFKTSRGHYTKPVETPTLSLIHWDGVSKFSMPVMMVNTFIFRYARLSMKGSASG</sequence>
<evidence type="ECO:0000313" key="4">
    <source>
        <dbReference type="Proteomes" id="UP000076722"/>
    </source>
</evidence>
<dbReference type="AlphaFoldDB" id="A0A165A7E5"/>
<feature type="transmembrane region" description="Helical" evidence="1">
    <location>
        <begin position="104"/>
        <end position="125"/>
    </location>
</feature>
<gene>
    <name evidence="3" type="ORF">SISNIDRAFT_448851</name>
</gene>
<evidence type="ECO:0000256" key="1">
    <source>
        <dbReference type="SAM" id="Phobius"/>
    </source>
</evidence>
<keyword evidence="1" id="KW-1133">Transmembrane helix</keyword>
<dbReference type="InterPro" id="IPR045340">
    <property type="entry name" value="DUF6533"/>
</dbReference>
<accession>A0A165A7E5</accession>
<feature type="transmembrane region" description="Helical" evidence="1">
    <location>
        <begin position="67"/>
        <end position="84"/>
    </location>
</feature>
<feature type="domain" description="DUF6533" evidence="2">
    <location>
        <begin position="30"/>
        <end position="73"/>
    </location>
</feature>
<feature type="transmembrane region" description="Helical" evidence="1">
    <location>
        <begin position="181"/>
        <end position="202"/>
    </location>
</feature>
<keyword evidence="1" id="KW-0472">Membrane</keyword>
<feature type="transmembrane region" description="Helical" evidence="1">
    <location>
        <begin position="132"/>
        <end position="155"/>
    </location>
</feature>
<evidence type="ECO:0000313" key="3">
    <source>
        <dbReference type="EMBL" id="KZS98579.1"/>
    </source>
</evidence>
<name>A0A165A7E5_9AGAM</name>
<feature type="non-terminal residue" evidence="3">
    <location>
        <position position="254"/>
    </location>
</feature>
<proteinExistence type="predicted"/>
<dbReference type="Pfam" id="PF20151">
    <property type="entry name" value="DUF6533"/>
    <property type="match status" value="1"/>
</dbReference>
<organism evidence="3 4">
    <name type="scientific">Sistotremastrum niveocremeum HHB9708</name>
    <dbReference type="NCBI Taxonomy" id="1314777"/>
    <lineage>
        <taxon>Eukaryota</taxon>
        <taxon>Fungi</taxon>
        <taxon>Dikarya</taxon>
        <taxon>Basidiomycota</taxon>
        <taxon>Agaricomycotina</taxon>
        <taxon>Agaricomycetes</taxon>
        <taxon>Sistotremastrales</taxon>
        <taxon>Sistotremastraceae</taxon>
        <taxon>Sertulicium</taxon>
        <taxon>Sertulicium niveocremeum</taxon>
    </lineage>
</organism>
<evidence type="ECO:0000259" key="2">
    <source>
        <dbReference type="Pfam" id="PF20151"/>
    </source>
</evidence>
<dbReference type="OrthoDB" id="2982596at2759"/>
<keyword evidence="1" id="KW-0812">Transmembrane</keyword>
<reference evidence="3 4" key="1">
    <citation type="journal article" date="2016" name="Mol. Biol. Evol.">
        <title>Comparative Genomics of Early-Diverging Mushroom-Forming Fungi Provides Insights into the Origins of Lignocellulose Decay Capabilities.</title>
        <authorList>
            <person name="Nagy L.G."/>
            <person name="Riley R."/>
            <person name="Tritt A."/>
            <person name="Adam C."/>
            <person name="Daum C."/>
            <person name="Floudas D."/>
            <person name="Sun H."/>
            <person name="Yadav J.S."/>
            <person name="Pangilinan J."/>
            <person name="Larsson K.H."/>
            <person name="Matsuura K."/>
            <person name="Barry K."/>
            <person name="Labutti K."/>
            <person name="Kuo R."/>
            <person name="Ohm R.A."/>
            <person name="Bhattacharya S.S."/>
            <person name="Shirouzu T."/>
            <person name="Yoshinaga Y."/>
            <person name="Martin F.M."/>
            <person name="Grigoriev I.V."/>
            <person name="Hibbett D.S."/>
        </authorList>
    </citation>
    <scope>NUCLEOTIDE SEQUENCE [LARGE SCALE GENOMIC DNA]</scope>
    <source>
        <strain evidence="3 4">HHB9708</strain>
    </source>
</reference>